<sequence>MLNHNRPEAYLVPAAHYERLVTCLKDLEDTKLVRERADGPFVEVELDDL</sequence>
<name>A0A450SIP0_9GAMM</name>
<proteinExistence type="predicted"/>
<gene>
    <name evidence="1" type="ORF">BECKFW1821A_GA0114235_10419</name>
</gene>
<organism evidence="1">
    <name type="scientific">Candidatus Kentrum sp. FW</name>
    <dbReference type="NCBI Taxonomy" id="2126338"/>
    <lineage>
        <taxon>Bacteria</taxon>
        <taxon>Pseudomonadati</taxon>
        <taxon>Pseudomonadota</taxon>
        <taxon>Gammaproteobacteria</taxon>
        <taxon>Candidatus Kentrum</taxon>
    </lineage>
</organism>
<reference evidence="1" key="1">
    <citation type="submission" date="2019-02" db="EMBL/GenBank/DDBJ databases">
        <authorList>
            <person name="Gruber-Vodicka R. H."/>
            <person name="Seah K. B. B."/>
        </authorList>
    </citation>
    <scope>NUCLEOTIDE SEQUENCE</scope>
    <source>
        <strain evidence="1">BECK_BZ15</strain>
    </source>
</reference>
<evidence type="ECO:0000313" key="1">
    <source>
        <dbReference type="EMBL" id="VFJ53258.1"/>
    </source>
</evidence>
<accession>A0A450SIP0</accession>
<dbReference type="AlphaFoldDB" id="A0A450SIP0"/>
<protein>
    <submittedName>
        <fullName evidence="1">Antitoxin StbD</fullName>
    </submittedName>
</protein>
<dbReference type="EMBL" id="CAADEW010000041">
    <property type="protein sequence ID" value="VFJ53258.1"/>
    <property type="molecule type" value="Genomic_DNA"/>
</dbReference>